<protein>
    <submittedName>
        <fullName evidence="2">Uncharacterized protein</fullName>
    </submittedName>
</protein>
<organism evidence="2 3">
    <name type="scientific">Athelia psychrophila</name>
    <dbReference type="NCBI Taxonomy" id="1759441"/>
    <lineage>
        <taxon>Eukaryota</taxon>
        <taxon>Fungi</taxon>
        <taxon>Dikarya</taxon>
        <taxon>Basidiomycota</taxon>
        <taxon>Agaricomycotina</taxon>
        <taxon>Agaricomycetes</taxon>
        <taxon>Agaricomycetidae</taxon>
        <taxon>Atheliales</taxon>
        <taxon>Atheliaceae</taxon>
        <taxon>Athelia</taxon>
    </lineage>
</organism>
<keyword evidence="3" id="KW-1185">Reference proteome</keyword>
<name>A0A167UJX5_9AGAM</name>
<evidence type="ECO:0000313" key="3">
    <source>
        <dbReference type="Proteomes" id="UP000076532"/>
    </source>
</evidence>
<reference evidence="2 3" key="1">
    <citation type="journal article" date="2016" name="Mol. Biol. Evol.">
        <title>Comparative Genomics of Early-Diverging Mushroom-Forming Fungi Provides Insights into the Origins of Lignocellulose Decay Capabilities.</title>
        <authorList>
            <person name="Nagy L.G."/>
            <person name="Riley R."/>
            <person name="Tritt A."/>
            <person name="Adam C."/>
            <person name="Daum C."/>
            <person name="Floudas D."/>
            <person name="Sun H."/>
            <person name="Yadav J.S."/>
            <person name="Pangilinan J."/>
            <person name="Larsson K.H."/>
            <person name="Matsuura K."/>
            <person name="Barry K."/>
            <person name="Labutti K."/>
            <person name="Kuo R."/>
            <person name="Ohm R.A."/>
            <person name="Bhattacharya S.S."/>
            <person name="Shirouzu T."/>
            <person name="Yoshinaga Y."/>
            <person name="Martin F.M."/>
            <person name="Grigoriev I.V."/>
            <person name="Hibbett D.S."/>
        </authorList>
    </citation>
    <scope>NUCLEOTIDE SEQUENCE [LARGE SCALE GENOMIC DNA]</scope>
    <source>
        <strain evidence="2 3">CBS 109695</strain>
    </source>
</reference>
<evidence type="ECO:0000313" key="2">
    <source>
        <dbReference type="EMBL" id="KZP04024.1"/>
    </source>
</evidence>
<dbReference type="EMBL" id="KV417968">
    <property type="protein sequence ID" value="KZP04024.1"/>
    <property type="molecule type" value="Genomic_DNA"/>
</dbReference>
<sequence length="53" mass="5774">MLQESNRRIWLVVAGFLSILSAYPTAKAPFAEIDSSIGLAETQKQGRSETPPP</sequence>
<evidence type="ECO:0000256" key="1">
    <source>
        <dbReference type="SAM" id="SignalP"/>
    </source>
</evidence>
<feature type="chain" id="PRO_5007893045" evidence="1">
    <location>
        <begin position="23"/>
        <end position="53"/>
    </location>
</feature>
<feature type="signal peptide" evidence="1">
    <location>
        <begin position="1"/>
        <end position="22"/>
    </location>
</feature>
<accession>A0A167UJX5</accession>
<dbReference type="AlphaFoldDB" id="A0A167UJX5"/>
<gene>
    <name evidence="2" type="ORF">FIBSPDRAFT_968487</name>
</gene>
<proteinExistence type="predicted"/>
<keyword evidence="1" id="KW-0732">Signal</keyword>
<dbReference type="Proteomes" id="UP000076532">
    <property type="component" value="Unassembled WGS sequence"/>
</dbReference>